<organism evidence="1">
    <name type="scientific">uncultured Anaerotruncus sp</name>
    <dbReference type="NCBI Taxonomy" id="905011"/>
    <lineage>
        <taxon>Bacteria</taxon>
        <taxon>Bacillati</taxon>
        <taxon>Bacillota</taxon>
        <taxon>Clostridia</taxon>
        <taxon>Eubacteriales</taxon>
        <taxon>Oscillospiraceae</taxon>
        <taxon>Anaerotruncus</taxon>
        <taxon>environmental samples</taxon>
    </lineage>
</organism>
<proteinExistence type="predicted"/>
<dbReference type="PANTHER" id="PTHR36454:SF1">
    <property type="entry name" value="DUF1015 DOMAIN-CONTAINING PROTEIN"/>
    <property type="match status" value="1"/>
</dbReference>
<dbReference type="EMBL" id="FMHG01000001">
    <property type="protein sequence ID" value="SCJ63669.1"/>
    <property type="molecule type" value="Genomic_DNA"/>
</dbReference>
<reference evidence="1" key="1">
    <citation type="submission" date="2015-09" db="EMBL/GenBank/DDBJ databases">
        <authorList>
            <consortium name="Pathogen Informatics"/>
        </authorList>
    </citation>
    <scope>NUCLEOTIDE SEQUENCE</scope>
    <source>
        <strain evidence="1">2789STDY5834896</strain>
    </source>
</reference>
<dbReference type="AlphaFoldDB" id="A0A1C6I1B8"/>
<sequence>MNKTGFFPGDLYIPKKEVDLQKWCVVACDQYTSQPEYWEQVRQQVGEAPSTLHMIIPECDLEKDDIDKRIKSAGAAMEDYLQRDLLEPFSDFLYLRRTLRDGGIRRGLLGIIDLECYDFAPGSQSLVRATEGTVLERIPPRVRVRQQAALECPHVMLLIDDRAHTVIEPIEQRVEQLEQVYDTPLMQDSGRAVGYLCDGAENWRIMQALSELADTDGFNRRCGTQSQAPLLFAVGDGNHSLATAKACYEQIKKQLSPQQALMHPARYALVEVVNLHDESLVFEPIHRVAFGVQPQQLLEALSAQCGAVPASSESAGQQIKVQIGDCVQDYCLKTPTSNLPVGTLQNFLDSYLAQCGGRVDYIHGEQAVAALTAQPNTVGFLLPAMQKEDLFRTVVLDGALPRKTFSMGHAWDKRFYLECRRIR</sequence>
<dbReference type="InterPro" id="IPR008323">
    <property type="entry name" value="UCP033563"/>
</dbReference>
<name>A0A1C6I1B8_9FIRM</name>
<accession>A0A1C6I1B8</accession>
<protein>
    <submittedName>
        <fullName evidence="1">Uncharacterized conserved protein</fullName>
    </submittedName>
</protein>
<dbReference type="Pfam" id="PF06245">
    <property type="entry name" value="DUF1015"/>
    <property type="match status" value="1"/>
</dbReference>
<dbReference type="PANTHER" id="PTHR36454">
    <property type="entry name" value="LMO2823 PROTEIN"/>
    <property type="match status" value="1"/>
</dbReference>
<evidence type="ECO:0000313" key="1">
    <source>
        <dbReference type="EMBL" id="SCJ63669.1"/>
    </source>
</evidence>
<gene>
    <name evidence="1" type="ORF">SAMEA3545359_01172</name>
</gene>